<feature type="chain" id="PRO_5026846016" evidence="6">
    <location>
        <begin position="27"/>
        <end position="436"/>
    </location>
</feature>
<evidence type="ECO:0000313" key="8">
    <source>
        <dbReference type="Proteomes" id="UP000504632"/>
    </source>
</evidence>
<dbReference type="Proteomes" id="UP000504632">
    <property type="component" value="Chromosome 4"/>
</dbReference>
<keyword evidence="3" id="KW-0325">Glycoprotein</keyword>
<dbReference type="PANTHER" id="PTHR11461">
    <property type="entry name" value="SERINE PROTEASE INHIBITOR, SERPIN"/>
    <property type="match status" value="1"/>
</dbReference>
<evidence type="ECO:0000313" key="9">
    <source>
        <dbReference type="RefSeq" id="XP_030627863.1"/>
    </source>
</evidence>
<gene>
    <name evidence="9" type="primary">LOC115810086</name>
</gene>
<evidence type="ECO:0000259" key="7">
    <source>
        <dbReference type="SMART" id="SM00093"/>
    </source>
</evidence>
<dbReference type="GO" id="GO:0004867">
    <property type="term" value="F:serine-type endopeptidase inhibitor activity"/>
    <property type="evidence" value="ECO:0007669"/>
    <property type="project" value="InterPro"/>
</dbReference>
<dbReference type="FunFam" id="3.30.497.10:FF:000001">
    <property type="entry name" value="Serine protease inhibitor"/>
    <property type="match status" value="1"/>
</dbReference>
<dbReference type="PROSITE" id="PS51257">
    <property type="entry name" value="PROKAR_LIPOPROTEIN"/>
    <property type="match status" value="1"/>
</dbReference>
<evidence type="ECO:0000256" key="4">
    <source>
        <dbReference type="RuleBase" id="RU000411"/>
    </source>
</evidence>
<feature type="signal peptide" evidence="6">
    <location>
        <begin position="1"/>
        <end position="26"/>
    </location>
</feature>
<dbReference type="RefSeq" id="XP_030627863.1">
    <property type="nucleotide sequence ID" value="XM_030772003.1"/>
</dbReference>
<dbReference type="Gene3D" id="2.30.39.10">
    <property type="entry name" value="Alpha-1-antitrypsin, domain 1"/>
    <property type="match status" value="1"/>
</dbReference>
<dbReference type="SUPFAM" id="SSF56574">
    <property type="entry name" value="Serpins"/>
    <property type="match status" value="1"/>
</dbReference>
<feature type="region of interest" description="Disordered" evidence="5">
    <location>
        <begin position="35"/>
        <end position="59"/>
    </location>
</feature>
<dbReference type="InterPro" id="IPR042185">
    <property type="entry name" value="Serpin_sf_2"/>
</dbReference>
<dbReference type="Pfam" id="PF00079">
    <property type="entry name" value="Serpin"/>
    <property type="match status" value="1"/>
</dbReference>
<evidence type="ECO:0000256" key="6">
    <source>
        <dbReference type="SAM" id="SignalP"/>
    </source>
</evidence>
<keyword evidence="2 6" id="KW-0732">Signal</keyword>
<dbReference type="OrthoDB" id="671595at2759"/>
<dbReference type="FunFam" id="2.30.39.10:FF:000003">
    <property type="entry name" value="alpha-1-antitrypsin isoform X1"/>
    <property type="match status" value="1"/>
</dbReference>
<dbReference type="GeneID" id="115810086"/>
<evidence type="ECO:0000256" key="3">
    <source>
        <dbReference type="ARBA" id="ARBA00023180"/>
    </source>
</evidence>
<dbReference type="SMART" id="SM00093">
    <property type="entry name" value="SERPIN"/>
    <property type="match status" value="1"/>
</dbReference>
<dbReference type="InterPro" id="IPR023795">
    <property type="entry name" value="Serpin_CS"/>
</dbReference>
<feature type="compositionally biased region" description="Basic and acidic residues" evidence="5">
    <location>
        <begin position="47"/>
        <end position="59"/>
    </location>
</feature>
<reference evidence="9" key="1">
    <citation type="submission" date="2025-08" db="UniProtKB">
        <authorList>
            <consortium name="RefSeq"/>
        </authorList>
    </citation>
    <scope>IDENTIFICATION</scope>
</reference>
<proteinExistence type="inferred from homology"/>
<sequence length="436" mass="49135">MVESKMWDKFSCYLTCGLLLVIACAAAPASNDHGIHSTDHHKHLHHAKGEPHPSHEGAHQDCHLLSPHNADFAFSLYRKLNALPDSKGKNIFFSPVSISMALSLLALGAKEHTHSEIYRVLEYSNLQPAQVNEGYEHLLHMLNHSRDAFQLEMGTSLAIRQGFKPLDKFLQDAQHYYQSQAFTADFSKPDVAAQEINKYIAKKTEDMITDLVKDVDKDAVMMLISYLFFRGKWEKPFNERHTRKADFQVDKNTKLAVDMMSRMGLYDYYIDQANHTTVLMLPYKGNASMMILLPDEGKMQEVEGLLSKDQIKHWHDSLLREMFPVTVPKFSISATYSLADTLKEMGMVSAFSETADFSSISETDQLKVSQVEHKAVLKVDERGTEAAAATTVGFVGFSGVMPRLRIDLNRPFLLLIVEDSTKTILFMGKITDPTAA</sequence>
<evidence type="ECO:0000256" key="5">
    <source>
        <dbReference type="SAM" id="MobiDB-lite"/>
    </source>
</evidence>
<dbReference type="Gene3D" id="3.30.497.10">
    <property type="entry name" value="Antithrombin, subunit I, domain 2"/>
    <property type="match status" value="1"/>
</dbReference>
<comment type="similarity">
    <text evidence="1 4">Belongs to the serpin family.</text>
</comment>
<dbReference type="InParanoid" id="A0A6J2V7X0"/>
<dbReference type="GO" id="GO:0005615">
    <property type="term" value="C:extracellular space"/>
    <property type="evidence" value="ECO:0007669"/>
    <property type="project" value="InterPro"/>
</dbReference>
<dbReference type="InterPro" id="IPR023796">
    <property type="entry name" value="Serpin_dom"/>
</dbReference>
<dbReference type="InterPro" id="IPR042178">
    <property type="entry name" value="Serpin_sf_1"/>
</dbReference>
<dbReference type="PANTHER" id="PTHR11461:SF363">
    <property type="entry name" value="SERINE (OR CYSTEINE) PROTEINASE INHIBITOR, CLADE A (ALPHA-1 ANTIPROTEINASE, ANTITRYPSIN), MEMBER 1, LIKE PRECURSOR-RELATED"/>
    <property type="match status" value="1"/>
</dbReference>
<evidence type="ECO:0000256" key="1">
    <source>
        <dbReference type="ARBA" id="ARBA00009500"/>
    </source>
</evidence>
<dbReference type="InterPro" id="IPR000215">
    <property type="entry name" value="Serpin_fam"/>
</dbReference>
<evidence type="ECO:0000256" key="2">
    <source>
        <dbReference type="ARBA" id="ARBA00022729"/>
    </source>
</evidence>
<protein>
    <submittedName>
        <fullName evidence="9">Alpha-1-antitrypsin homolog</fullName>
    </submittedName>
</protein>
<accession>A0A6J2V7X0</accession>
<dbReference type="InterPro" id="IPR036186">
    <property type="entry name" value="Serpin_sf"/>
</dbReference>
<keyword evidence="8" id="KW-1185">Reference proteome</keyword>
<name>A0A6J2V7X0_CHACN</name>
<organism evidence="8 9">
    <name type="scientific">Chanos chanos</name>
    <name type="common">Milkfish</name>
    <name type="synonym">Mugil chanos</name>
    <dbReference type="NCBI Taxonomy" id="29144"/>
    <lineage>
        <taxon>Eukaryota</taxon>
        <taxon>Metazoa</taxon>
        <taxon>Chordata</taxon>
        <taxon>Craniata</taxon>
        <taxon>Vertebrata</taxon>
        <taxon>Euteleostomi</taxon>
        <taxon>Actinopterygii</taxon>
        <taxon>Neopterygii</taxon>
        <taxon>Teleostei</taxon>
        <taxon>Ostariophysi</taxon>
        <taxon>Gonorynchiformes</taxon>
        <taxon>Chanidae</taxon>
        <taxon>Chanos</taxon>
    </lineage>
</organism>
<feature type="domain" description="Serpin" evidence="7">
    <location>
        <begin position="74"/>
        <end position="433"/>
    </location>
</feature>
<dbReference type="PROSITE" id="PS00284">
    <property type="entry name" value="SERPIN"/>
    <property type="match status" value="1"/>
</dbReference>
<dbReference type="FunFam" id="2.10.310.10:FF:000001">
    <property type="entry name" value="Serpin family A member 1"/>
    <property type="match status" value="1"/>
</dbReference>
<dbReference type="AlphaFoldDB" id="A0A6J2V7X0"/>
<dbReference type="Gene3D" id="2.10.310.10">
    <property type="entry name" value="Serpins superfamily"/>
    <property type="match status" value="1"/>
</dbReference>